<dbReference type="CDD" id="cd05233">
    <property type="entry name" value="SDR_c"/>
    <property type="match status" value="1"/>
</dbReference>
<dbReference type="EMBL" id="CAFBMM010000001">
    <property type="protein sequence ID" value="CAB4894524.1"/>
    <property type="molecule type" value="Genomic_DNA"/>
</dbReference>
<evidence type="ECO:0000313" key="5">
    <source>
        <dbReference type="EMBL" id="CAB4968573.1"/>
    </source>
</evidence>
<comment type="similarity">
    <text evidence="1">Belongs to the short-chain dehydrogenases/reductases (SDR) family.</text>
</comment>
<evidence type="ECO:0000256" key="2">
    <source>
        <dbReference type="ARBA" id="ARBA00023002"/>
    </source>
</evidence>
<evidence type="ECO:0000313" key="3">
    <source>
        <dbReference type="EMBL" id="CAB4723103.1"/>
    </source>
</evidence>
<evidence type="ECO:0000313" key="6">
    <source>
        <dbReference type="EMBL" id="CAB5010867.1"/>
    </source>
</evidence>
<reference evidence="3" key="1">
    <citation type="submission" date="2020-05" db="EMBL/GenBank/DDBJ databases">
        <authorList>
            <person name="Chiriac C."/>
            <person name="Salcher M."/>
            <person name="Ghai R."/>
            <person name="Kavagutti S V."/>
        </authorList>
    </citation>
    <scope>NUCLEOTIDE SEQUENCE</scope>
</reference>
<name>A0A6J6RKI9_9ZZZZ</name>
<organism evidence="3">
    <name type="scientific">freshwater metagenome</name>
    <dbReference type="NCBI Taxonomy" id="449393"/>
    <lineage>
        <taxon>unclassified sequences</taxon>
        <taxon>metagenomes</taxon>
        <taxon>ecological metagenomes</taxon>
    </lineage>
</organism>
<dbReference type="PANTHER" id="PTHR42760:SF133">
    <property type="entry name" value="3-OXOACYL-[ACYL-CARRIER-PROTEIN] REDUCTASE"/>
    <property type="match status" value="1"/>
</dbReference>
<dbReference type="InterPro" id="IPR036291">
    <property type="entry name" value="NAD(P)-bd_dom_sf"/>
</dbReference>
<dbReference type="EMBL" id="CAFBOF010000001">
    <property type="protein sequence ID" value="CAB4968573.1"/>
    <property type="molecule type" value="Genomic_DNA"/>
</dbReference>
<dbReference type="EMBL" id="CAFBPQ010000001">
    <property type="protein sequence ID" value="CAB5010867.1"/>
    <property type="molecule type" value="Genomic_DNA"/>
</dbReference>
<dbReference type="InterPro" id="IPR002347">
    <property type="entry name" value="SDR_fam"/>
</dbReference>
<protein>
    <submittedName>
        <fullName evidence="3">Unannotated protein</fullName>
    </submittedName>
</protein>
<dbReference type="PRINTS" id="PR00081">
    <property type="entry name" value="GDHRDH"/>
</dbReference>
<sequence>MKRAECDTALSDLPVNVLEGKVCAVTGAEYELGAGLAIGLANAGAAVALLGDARGLAKVAADLGANGASAAAVQCDFSTRAAVEEAWAIIPDVLGSPIKGVVHAWMPSVAYEVNELVAVNDEHWAEVWEGALNATRYVLQSAFAHFGDGDSEPAGGRIVVVTPTVSMSGAVGLVPYTTAIEGMRLLAKSAARQWGPDAITVNCLAPAPEQVPIGVLSMAVSLAPPALGGPGDIENDLGPIAAFLLSDAAHGLTGATLCADGGVWMAP</sequence>
<accession>A0A6J6RKI9</accession>
<dbReference type="Pfam" id="PF13561">
    <property type="entry name" value="adh_short_C2"/>
    <property type="match status" value="1"/>
</dbReference>
<dbReference type="Gene3D" id="3.40.50.720">
    <property type="entry name" value="NAD(P)-binding Rossmann-like Domain"/>
    <property type="match status" value="1"/>
</dbReference>
<gene>
    <name evidence="3" type="ORF">UFOPK2683_00787</name>
    <name evidence="4" type="ORF">UFOPK3605_00121</name>
    <name evidence="5" type="ORF">UFOPK3897_00125</name>
    <name evidence="6" type="ORF">UFOPK4121_00034</name>
</gene>
<evidence type="ECO:0000313" key="4">
    <source>
        <dbReference type="EMBL" id="CAB4894524.1"/>
    </source>
</evidence>
<keyword evidence="2" id="KW-0560">Oxidoreductase</keyword>
<proteinExistence type="inferred from homology"/>
<dbReference type="EMBL" id="CAEZYK010000036">
    <property type="protein sequence ID" value="CAB4723103.1"/>
    <property type="molecule type" value="Genomic_DNA"/>
</dbReference>
<evidence type="ECO:0000256" key="1">
    <source>
        <dbReference type="ARBA" id="ARBA00006484"/>
    </source>
</evidence>
<dbReference type="AlphaFoldDB" id="A0A6J6RKI9"/>
<dbReference type="GO" id="GO:0016616">
    <property type="term" value="F:oxidoreductase activity, acting on the CH-OH group of donors, NAD or NADP as acceptor"/>
    <property type="evidence" value="ECO:0007669"/>
    <property type="project" value="TreeGrafter"/>
</dbReference>
<dbReference type="SUPFAM" id="SSF51735">
    <property type="entry name" value="NAD(P)-binding Rossmann-fold domains"/>
    <property type="match status" value="1"/>
</dbReference>
<dbReference type="PANTHER" id="PTHR42760">
    <property type="entry name" value="SHORT-CHAIN DEHYDROGENASES/REDUCTASES FAMILY MEMBER"/>
    <property type="match status" value="1"/>
</dbReference>